<dbReference type="AlphaFoldDB" id="A0A3B5AXH7"/>
<evidence type="ECO:0000313" key="7">
    <source>
        <dbReference type="Ensembl" id="ENSSPAP00000022509.1"/>
    </source>
</evidence>
<dbReference type="PANTHER" id="PTHR24302">
    <property type="entry name" value="CYTOCHROME P450 FAMILY 3"/>
    <property type="match status" value="1"/>
</dbReference>
<evidence type="ECO:0000256" key="3">
    <source>
        <dbReference type="ARBA" id="ARBA00022723"/>
    </source>
</evidence>
<dbReference type="Gene3D" id="1.10.630.10">
    <property type="entry name" value="Cytochrome P450"/>
    <property type="match status" value="1"/>
</dbReference>
<dbReference type="STRING" id="144197.ENSSPAP00000022509"/>
<proteinExistence type="inferred from homology"/>
<organism evidence="7">
    <name type="scientific">Stegastes partitus</name>
    <name type="common">bicolor damselfish</name>
    <dbReference type="NCBI Taxonomy" id="144197"/>
    <lineage>
        <taxon>Eukaryota</taxon>
        <taxon>Metazoa</taxon>
        <taxon>Chordata</taxon>
        <taxon>Craniata</taxon>
        <taxon>Vertebrata</taxon>
        <taxon>Euteleostomi</taxon>
        <taxon>Actinopterygii</taxon>
        <taxon>Neopterygii</taxon>
        <taxon>Teleostei</taxon>
        <taxon>Neoteleostei</taxon>
        <taxon>Acanthomorphata</taxon>
        <taxon>Ovalentaria</taxon>
        <taxon>Pomacentridae</taxon>
        <taxon>Stegastes</taxon>
    </lineage>
</organism>
<keyword evidence="6" id="KW-0503">Monooxygenase</keyword>
<protein>
    <recommendedName>
        <fullName evidence="8">Cytochrome P450</fullName>
    </recommendedName>
</protein>
<dbReference type="InterPro" id="IPR050705">
    <property type="entry name" value="Cytochrome_P450_3A"/>
</dbReference>
<dbReference type="GO" id="GO:0008395">
    <property type="term" value="F:steroid hydroxylase activity"/>
    <property type="evidence" value="ECO:0007669"/>
    <property type="project" value="TreeGrafter"/>
</dbReference>
<dbReference type="GO" id="GO:0005506">
    <property type="term" value="F:iron ion binding"/>
    <property type="evidence" value="ECO:0007669"/>
    <property type="project" value="InterPro"/>
</dbReference>
<accession>A0A3B5AXH7</accession>
<name>A0A3B5AXH7_9TELE</name>
<evidence type="ECO:0000256" key="4">
    <source>
        <dbReference type="ARBA" id="ARBA00023002"/>
    </source>
</evidence>
<keyword evidence="5" id="KW-0408">Iron</keyword>
<dbReference type="SUPFAM" id="SSF48264">
    <property type="entry name" value="Cytochrome P450"/>
    <property type="match status" value="1"/>
</dbReference>
<evidence type="ECO:0000256" key="1">
    <source>
        <dbReference type="ARBA" id="ARBA00010617"/>
    </source>
</evidence>
<evidence type="ECO:0000256" key="6">
    <source>
        <dbReference type="ARBA" id="ARBA00023033"/>
    </source>
</evidence>
<dbReference type="GeneTree" id="ENSGT01030000236987"/>
<dbReference type="GO" id="GO:0020037">
    <property type="term" value="F:heme binding"/>
    <property type="evidence" value="ECO:0007669"/>
    <property type="project" value="InterPro"/>
</dbReference>
<evidence type="ECO:0008006" key="8">
    <source>
        <dbReference type="Google" id="ProtNLM"/>
    </source>
</evidence>
<evidence type="ECO:0000256" key="5">
    <source>
        <dbReference type="ARBA" id="ARBA00023004"/>
    </source>
</evidence>
<keyword evidence="2" id="KW-0349">Heme</keyword>
<evidence type="ECO:0000256" key="2">
    <source>
        <dbReference type="ARBA" id="ARBA00022617"/>
    </source>
</evidence>
<comment type="similarity">
    <text evidence="1">Belongs to the cytochrome P450 family.</text>
</comment>
<keyword evidence="3" id="KW-0479">Metal-binding</keyword>
<reference evidence="7" key="1">
    <citation type="submission" date="2023-09" db="UniProtKB">
        <authorList>
            <consortium name="Ensembl"/>
        </authorList>
    </citation>
    <scope>IDENTIFICATION</scope>
</reference>
<sequence>LFALVLLYGVWPYRLFSKLGIKGPRPLPFIGTMHHVTNGLHAFERQCQAKYGDVWG</sequence>
<dbReference type="InterPro" id="IPR036396">
    <property type="entry name" value="Cyt_P450_sf"/>
</dbReference>
<dbReference type="GO" id="GO:0016705">
    <property type="term" value="F:oxidoreductase activity, acting on paired donors, with incorporation or reduction of molecular oxygen"/>
    <property type="evidence" value="ECO:0007669"/>
    <property type="project" value="InterPro"/>
</dbReference>
<dbReference type="PANTHER" id="PTHR24302:SF17">
    <property type="entry name" value="CYTOCHROME P450, FAMILY 3, SUBFAMILY C, POLYPEPTIDE 4-RELATED"/>
    <property type="match status" value="1"/>
</dbReference>
<dbReference type="Ensembl" id="ENSSPAT00000022869.1">
    <property type="protein sequence ID" value="ENSSPAP00000022509.1"/>
    <property type="gene ID" value="ENSSPAG00000016998.1"/>
</dbReference>
<keyword evidence="4" id="KW-0560">Oxidoreductase</keyword>